<protein>
    <submittedName>
        <fullName evidence="1">Uncharacterized protein</fullName>
    </submittedName>
</protein>
<sequence>MLLLLEVDAYRTEGELKLIIECIQMADGILRGGDTLVLLGMEIYQNFLEASLYQILCTMPSMATIMKKRIPCSSTAYVCMPRTRQKSMVKELETE</sequence>
<dbReference type="Proteomes" id="UP000237347">
    <property type="component" value="Unassembled WGS sequence"/>
</dbReference>
<dbReference type="EMBL" id="PKMF04000490">
    <property type="protein sequence ID" value="KAK7829033.1"/>
    <property type="molecule type" value="Genomic_DNA"/>
</dbReference>
<dbReference type="AlphaFoldDB" id="A0AAW0JQK8"/>
<comment type="caution">
    <text evidence="1">The sequence shown here is derived from an EMBL/GenBank/DDBJ whole genome shotgun (WGS) entry which is preliminary data.</text>
</comment>
<proteinExistence type="predicted"/>
<evidence type="ECO:0000313" key="1">
    <source>
        <dbReference type="EMBL" id="KAK7829033.1"/>
    </source>
</evidence>
<evidence type="ECO:0000313" key="2">
    <source>
        <dbReference type="Proteomes" id="UP000237347"/>
    </source>
</evidence>
<gene>
    <name evidence="1" type="ORF">CFP56_029676</name>
</gene>
<accession>A0AAW0JQK8</accession>
<name>A0AAW0JQK8_QUESU</name>
<organism evidence="1 2">
    <name type="scientific">Quercus suber</name>
    <name type="common">Cork oak</name>
    <dbReference type="NCBI Taxonomy" id="58331"/>
    <lineage>
        <taxon>Eukaryota</taxon>
        <taxon>Viridiplantae</taxon>
        <taxon>Streptophyta</taxon>
        <taxon>Embryophyta</taxon>
        <taxon>Tracheophyta</taxon>
        <taxon>Spermatophyta</taxon>
        <taxon>Magnoliopsida</taxon>
        <taxon>eudicotyledons</taxon>
        <taxon>Gunneridae</taxon>
        <taxon>Pentapetalae</taxon>
        <taxon>rosids</taxon>
        <taxon>fabids</taxon>
        <taxon>Fagales</taxon>
        <taxon>Fagaceae</taxon>
        <taxon>Quercus</taxon>
    </lineage>
</organism>
<reference evidence="1 2" key="1">
    <citation type="journal article" date="2018" name="Sci. Data">
        <title>The draft genome sequence of cork oak.</title>
        <authorList>
            <person name="Ramos A.M."/>
            <person name="Usie A."/>
            <person name="Barbosa P."/>
            <person name="Barros P.M."/>
            <person name="Capote T."/>
            <person name="Chaves I."/>
            <person name="Simoes F."/>
            <person name="Abreu I."/>
            <person name="Carrasquinho I."/>
            <person name="Faro C."/>
            <person name="Guimaraes J.B."/>
            <person name="Mendonca D."/>
            <person name="Nobrega F."/>
            <person name="Rodrigues L."/>
            <person name="Saibo N.J.M."/>
            <person name="Varela M.C."/>
            <person name="Egas C."/>
            <person name="Matos J."/>
            <person name="Miguel C.M."/>
            <person name="Oliveira M.M."/>
            <person name="Ricardo C.P."/>
            <person name="Goncalves S."/>
        </authorList>
    </citation>
    <scope>NUCLEOTIDE SEQUENCE [LARGE SCALE GENOMIC DNA]</scope>
    <source>
        <strain evidence="2">cv. HL8</strain>
    </source>
</reference>
<keyword evidence="2" id="KW-1185">Reference proteome</keyword>